<keyword evidence="2" id="KW-1185">Reference proteome</keyword>
<sequence length="89" mass="10322">MRQWWLGLVRGVPSWCVEDDGVKMEVLRVKCGGRRRAAVADEDGGSRWREVQMRWWCWEICGGCRDWCVVVMVATGNGGSWWQLGFEEN</sequence>
<name>A0A4D6KLW8_VIGUN</name>
<accession>A0A4D6KLW8</accession>
<dbReference type="EMBL" id="CP039345">
    <property type="protein sequence ID" value="QCD78568.1"/>
    <property type="molecule type" value="Genomic_DNA"/>
</dbReference>
<proteinExistence type="predicted"/>
<reference evidence="1 2" key="1">
    <citation type="submission" date="2019-04" db="EMBL/GenBank/DDBJ databases">
        <title>An improved genome assembly and genetic linkage map for asparagus bean, Vigna unguiculata ssp. sesquipedialis.</title>
        <authorList>
            <person name="Xia Q."/>
            <person name="Zhang R."/>
            <person name="Dong Y."/>
        </authorList>
    </citation>
    <scope>NUCLEOTIDE SEQUENCE [LARGE SCALE GENOMIC DNA]</scope>
    <source>
        <tissue evidence="1">Leaf</tissue>
    </source>
</reference>
<dbReference type="Proteomes" id="UP000501690">
    <property type="component" value="Linkage Group LG1"/>
</dbReference>
<dbReference type="AlphaFoldDB" id="A0A4D6KLW8"/>
<evidence type="ECO:0000313" key="1">
    <source>
        <dbReference type="EMBL" id="QCD78568.1"/>
    </source>
</evidence>
<gene>
    <name evidence="1" type="ORF">DEO72_LG1g2204</name>
</gene>
<evidence type="ECO:0000313" key="2">
    <source>
        <dbReference type="Proteomes" id="UP000501690"/>
    </source>
</evidence>
<protein>
    <submittedName>
        <fullName evidence="1">Uncharacterized protein</fullName>
    </submittedName>
</protein>
<organism evidence="1 2">
    <name type="scientific">Vigna unguiculata</name>
    <name type="common">Cowpea</name>
    <dbReference type="NCBI Taxonomy" id="3917"/>
    <lineage>
        <taxon>Eukaryota</taxon>
        <taxon>Viridiplantae</taxon>
        <taxon>Streptophyta</taxon>
        <taxon>Embryophyta</taxon>
        <taxon>Tracheophyta</taxon>
        <taxon>Spermatophyta</taxon>
        <taxon>Magnoliopsida</taxon>
        <taxon>eudicotyledons</taxon>
        <taxon>Gunneridae</taxon>
        <taxon>Pentapetalae</taxon>
        <taxon>rosids</taxon>
        <taxon>fabids</taxon>
        <taxon>Fabales</taxon>
        <taxon>Fabaceae</taxon>
        <taxon>Papilionoideae</taxon>
        <taxon>50 kb inversion clade</taxon>
        <taxon>NPAAA clade</taxon>
        <taxon>indigoferoid/millettioid clade</taxon>
        <taxon>Phaseoleae</taxon>
        <taxon>Vigna</taxon>
    </lineage>
</organism>